<protein>
    <submittedName>
        <fullName evidence="2">Uncharacterized protein</fullName>
    </submittedName>
</protein>
<evidence type="ECO:0000313" key="3">
    <source>
        <dbReference type="Proteomes" id="UP000266841"/>
    </source>
</evidence>
<organism evidence="2 3">
    <name type="scientific">Thalassiosira oceanica</name>
    <name type="common">Marine diatom</name>
    <dbReference type="NCBI Taxonomy" id="159749"/>
    <lineage>
        <taxon>Eukaryota</taxon>
        <taxon>Sar</taxon>
        <taxon>Stramenopiles</taxon>
        <taxon>Ochrophyta</taxon>
        <taxon>Bacillariophyta</taxon>
        <taxon>Coscinodiscophyceae</taxon>
        <taxon>Thalassiosirophycidae</taxon>
        <taxon>Thalassiosirales</taxon>
        <taxon>Thalassiosiraceae</taxon>
        <taxon>Thalassiosira</taxon>
    </lineage>
</organism>
<feature type="non-terminal residue" evidence="2">
    <location>
        <position position="82"/>
    </location>
</feature>
<evidence type="ECO:0000256" key="1">
    <source>
        <dbReference type="SAM" id="MobiDB-lite"/>
    </source>
</evidence>
<dbReference type="EMBL" id="AGNL01010093">
    <property type="protein sequence ID" value="EJK69424.1"/>
    <property type="molecule type" value="Genomic_DNA"/>
</dbReference>
<accession>K0SWT3</accession>
<dbReference type="AlphaFoldDB" id="K0SWT3"/>
<dbReference type="Proteomes" id="UP000266841">
    <property type="component" value="Unassembled WGS sequence"/>
</dbReference>
<comment type="caution">
    <text evidence="2">The sequence shown here is derived from an EMBL/GenBank/DDBJ whole genome shotgun (WGS) entry which is preliminary data.</text>
</comment>
<name>K0SWT3_THAOC</name>
<evidence type="ECO:0000313" key="2">
    <source>
        <dbReference type="EMBL" id="EJK69424.1"/>
    </source>
</evidence>
<gene>
    <name evidence="2" type="ORF">THAOC_09323</name>
</gene>
<sequence length="82" mass="8352">MDGGGGDSPEKDDGGMRTSASVGAPASGRLDRGAAIIPDRGAGRSGLLPSRLRAVLAVQSRTLRLFLSTPATRTPCVVIYVA</sequence>
<keyword evidence="3" id="KW-1185">Reference proteome</keyword>
<reference evidence="2 3" key="1">
    <citation type="journal article" date="2012" name="Genome Biol.">
        <title>Genome and low-iron response of an oceanic diatom adapted to chronic iron limitation.</title>
        <authorList>
            <person name="Lommer M."/>
            <person name="Specht M."/>
            <person name="Roy A.S."/>
            <person name="Kraemer L."/>
            <person name="Andreson R."/>
            <person name="Gutowska M.A."/>
            <person name="Wolf J."/>
            <person name="Bergner S.V."/>
            <person name="Schilhabel M.B."/>
            <person name="Klostermeier U.C."/>
            <person name="Beiko R.G."/>
            <person name="Rosenstiel P."/>
            <person name="Hippler M."/>
            <person name="Laroche J."/>
        </authorList>
    </citation>
    <scope>NUCLEOTIDE SEQUENCE [LARGE SCALE GENOMIC DNA]</scope>
    <source>
        <strain evidence="2 3">CCMP1005</strain>
    </source>
</reference>
<proteinExistence type="predicted"/>
<feature type="region of interest" description="Disordered" evidence="1">
    <location>
        <begin position="1"/>
        <end position="27"/>
    </location>
</feature>